<organism evidence="1">
    <name type="scientific">Ixodes ricinus</name>
    <name type="common">Common tick</name>
    <name type="synonym">Acarus ricinus</name>
    <dbReference type="NCBI Taxonomy" id="34613"/>
    <lineage>
        <taxon>Eukaryota</taxon>
        <taxon>Metazoa</taxon>
        <taxon>Ecdysozoa</taxon>
        <taxon>Arthropoda</taxon>
        <taxon>Chelicerata</taxon>
        <taxon>Arachnida</taxon>
        <taxon>Acari</taxon>
        <taxon>Parasitiformes</taxon>
        <taxon>Ixodida</taxon>
        <taxon>Ixodoidea</taxon>
        <taxon>Ixodidae</taxon>
        <taxon>Ixodinae</taxon>
        <taxon>Ixodes</taxon>
    </lineage>
</organism>
<accession>A0A6B0UFB4</accession>
<reference evidence="1" key="1">
    <citation type="submission" date="2019-12" db="EMBL/GenBank/DDBJ databases">
        <title>An insight into the sialome of adult female Ixodes ricinus ticks feeding for 6 days.</title>
        <authorList>
            <person name="Perner J."/>
            <person name="Ribeiro J.M.C."/>
        </authorList>
    </citation>
    <scope>NUCLEOTIDE SEQUENCE</scope>
    <source>
        <strain evidence="1">Semi-engorged</strain>
        <tissue evidence="1">Salivary glands</tissue>
    </source>
</reference>
<proteinExistence type="predicted"/>
<sequence>MATLCSIPSCGVTLAACPFGGWSPDPAQLGTEFLKGLEHLWSQRRVDLGEGTLEMALFDTWRLKPRFRKSLQSSNMAEVCEIGRREMFRGPCDGCRVDISE</sequence>
<dbReference type="EMBL" id="GIFC01006271">
    <property type="protein sequence ID" value="MXU88354.1"/>
    <property type="molecule type" value="Transcribed_RNA"/>
</dbReference>
<evidence type="ECO:0000313" key="1">
    <source>
        <dbReference type="EMBL" id="MXU88354.1"/>
    </source>
</evidence>
<dbReference type="AlphaFoldDB" id="A0A6B0UFB4"/>
<protein>
    <submittedName>
        <fullName evidence="1">Uncharacterized protein</fullName>
    </submittedName>
</protein>
<name>A0A6B0UFB4_IXORI</name>